<feature type="region of interest" description="Disordered" evidence="1">
    <location>
        <begin position="230"/>
        <end position="250"/>
    </location>
</feature>
<evidence type="ECO:0000313" key="2">
    <source>
        <dbReference type="EMBL" id="KAJ6831361.1"/>
    </source>
</evidence>
<evidence type="ECO:0000256" key="1">
    <source>
        <dbReference type="SAM" id="MobiDB-lite"/>
    </source>
</evidence>
<reference evidence="2" key="1">
    <citation type="journal article" date="2023" name="GigaByte">
        <title>Genome assembly of the bearded iris, Iris pallida Lam.</title>
        <authorList>
            <person name="Bruccoleri R.E."/>
            <person name="Oakeley E.J."/>
            <person name="Faust A.M.E."/>
            <person name="Altorfer M."/>
            <person name="Dessus-Babus S."/>
            <person name="Burckhardt D."/>
            <person name="Oertli M."/>
            <person name="Naumann U."/>
            <person name="Petersen F."/>
            <person name="Wong J."/>
        </authorList>
    </citation>
    <scope>NUCLEOTIDE SEQUENCE</scope>
    <source>
        <strain evidence="2">GSM-AAB239-AS_SAM_17_03QT</strain>
    </source>
</reference>
<feature type="region of interest" description="Disordered" evidence="1">
    <location>
        <begin position="282"/>
        <end position="335"/>
    </location>
</feature>
<dbReference type="Proteomes" id="UP001140949">
    <property type="component" value="Unassembled WGS sequence"/>
</dbReference>
<dbReference type="PANTHER" id="PTHR31972:SF3">
    <property type="entry name" value="OS09G0416600 PROTEIN"/>
    <property type="match status" value="1"/>
</dbReference>
<organism evidence="2 3">
    <name type="scientific">Iris pallida</name>
    <name type="common">Sweet iris</name>
    <dbReference type="NCBI Taxonomy" id="29817"/>
    <lineage>
        <taxon>Eukaryota</taxon>
        <taxon>Viridiplantae</taxon>
        <taxon>Streptophyta</taxon>
        <taxon>Embryophyta</taxon>
        <taxon>Tracheophyta</taxon>
        <taxon>Spermatophyta</taxon>
        <taxon>Magnoliopsida</taxon>
        <taxon>Liliopsida</taxon>
        <taxon>Asparagales</taxon>
        <taxon>Iridaceae</taxon>
        <taxon>Iridoideae</taxon>
        <taxon>Irideae</taxon>
        <taxon>Iris</taxon>
    </lineage>
</organism>
<dbReference type="EMBL" id="JANAVB010016800">
    <property type="protein sequence ID" value="KAJ6831361.1"/>
    <property type="molecule type" value="Genomic_DNA"/>
</dbReference>
<name>A0AAX6GSX3_IRIPA</name>
<comment type="caution">
    <text evidence="2">The sequence shown here is derived from an EMBL/GenBank/DDBJ whole genome shotgun (WGS) entry which is preliminary data.</text>
</comment>
<evidence type="ECO:0000313" key="3">
    <source>
        <dbReference type="Proteomes" id="UP001140949"/>
    </source>
</evidence>
<reference evidence="2" key="2">
    <citation type="submission" date="2023-04" db="EMBL/GenBank/DDBJ databases">
        <authorList>
            <person name="Bruccoleri R.E."/>
            <person name="Oakeley E.J."/>
            <person name="Faust A.-M."/>
            <person name="Dessus-Babus S."/>
            <person name="Altorfer M."/>
            <person name="Burckhardt D."/>
            <person name="Oertli M."/>
            <person name="Naumann U."/>
            <person name="Petersen F."/>
            <person name="Wong J."/>
        </authorList>
    </citation>
    <scope>NUCLEOTIDE SEQUENCE</scope>
    <source>
        <strain evidence="2">GSM-AAB239-AS_SAM_17_03QT</strain>
        <tissue evidence="2">Leaf</tissue>
    </source>
</reference>
<keyword evidence="3" id="KW-1185">Reference proteome</keyword>
<dbReference type="PANTHER" id="PTHR31972">
    <property type="entry name" value="EXPRESSED PROTEIN"/>
    <property type="match status" value="1"/>
</dbReference>
<protein>
    <submittedName>
        <fullName evidence="2">Uncharacterized protein</fullName>
    </submittedName>
</protein>
<accession>A0AAX6GSX3</accession>
<dbReference type="AlphaFoldDB" id="A0AAX6GSX3"/>
<dbReference type="InterPro" id="IPR008586">
    <property type="entry name" value="DUF868_pln"/>
</dbReference>
<feature type="compositionally biased region" description="Low complexity" evidence="1">
    <location>
        <begin position="311"/>
        <end position="324"/>
    </location>
</feature>
<sequence length="353" mass="38577">MPDPLPACFGGVAGVPSPSPAGPSMTTSVYETLLGVASLTWSRTALGLLVRVVLRIDDDDEEEESEALSFKIRPWLLWKRRGSRRLRLKNRLLGLSWDLSRAKFPSTGGPEPSAGYSLSISVDGELVLVAGDLKSKGGAKAPSSALISRREHVAMGEERSYSTRARFGGKERLVAVDLDGEMLVEVDGKPVVQVRRLRWKFRGIERIDLGGGDRVQVSWDLHDFLFPSKKDAANPSPSEKQQHSSSSSSDAMLVFRFEREEEELEEEGHSGKEFCFGKNWNESSSSSNSNNGGVKWNINTKKKKRLAKTNSSSSSSSASSSASSTVMEWASQEEAELKGRKGGFSLLVYASKS</sequence>
<dbReference type="Pfam" id="PF05910">
    <property type="entry name" value="DUF868"/>
    <property type="match status" value="1"/>
</dbReference>
<feature type="compositionally biased region" description="Low complexity" evidence="1">
    <location>
        <begin position="282"/>
        <end position="291"/>
    </location>
</feature>
<proteinExistence type="predicted"/>
<gene>
    <name evidence="2" type="ORF">M6B38_349635</name>
</gene>